<dbReference type="SUPFAM" id="SSF53448">
    <property type="entry name" value="Nucleotide-diphospho-sugar transferases"/>
    <property type="match status" value="1"/>
</dbReference>
<feature type="transmembrane region" description="Helical" evidence="6">
    <location>
        <begin position="350"/>
        <end position="374"/>
    </location>
</feature>
<dbReference type="SUPFAM" id="SSF50692">
    <property type="entry name" value="ADC-like"/>
    <property type="match status" value="1"/>
</dbReference>
<keyword evidence="6" id="KW-1133">Transmembrane helix</keyword>
<accession>A0A371NDG7</accession>
<keyword evidence="6" id="KW-0472">Membrane</keyword>
<comment type="caution">
    <text evidence="8">The sequence shown here is derived from an EMBL/GenBank/DDBJ whole genome shotgun (WGS) entry which is preliminary data.</text>
</comment>
<evidence type="ECO:0000256" key="5">
    <source>
        <dbReference type="ARBA" id="ARBA00022842"/>
    </source>
</evidence>
<evidence type="ECO:0000313" key="9">
    <source>
        <dbReference type="Proteomes" id="UP000256864"/>
    </source>
</evidence>
<feature type="transmembrane region" description="Helical" evidence="6">
    <location>
        <begin position="32"/>
        <end position="50"/>
    </location>
</feature>
<dbReference type="AlphaFoldDB" id="A0A371NDG7"/>
<gene>
    <name evidence="8" type="ORF">C7452_1505</name>
</gene>
<reference evidence="8 9" key="1">
    <citation type="submission" date="2018-07" db="EMBL/GenBank/DDBJ databases">
        <title>Genomic Encyclopedia of Type Strains, Phase IV (KMG-IV): sequencing the most valuable type-strain genomes for metagenomic binning, comparative biology and taxonomic classification.</title>
        <authorList>
            <person name="Goeker M."/>
        </authorList>
    </citation>
    <scope>NUCLEOTIDE SEQUENCE [LARGE SCALE GENOMIC DNA]</scope>
    <source>
        <strain evidence="8 9">DSM 7466</strain>
    </source>
</reference>
<dbReference type="PANTHER" id="PTHR48090:SF10">
    <property type="entry name" value="GLUCOSYL-3-PHOSPHOGLYCERATE SYNTHASE"/>
    <property type="match status" value="1"/>
</dbReference>
<comment type="similarity">
    <text evidence="2">Belongs to the glycosyltransferase 2 family.</text>
</comment>
<dbReference type="InterPro" id="IPR050256">
    <property type="entry name" value="Glycosyltransferase_2"/>
</dbReference>
<dbReference type="Proteomes" id="UP000256864">
    <property type="component" value="Unassembled WGS sequence"/>
</dbReference>
<dbReference type="CDD" id="cd04179">
    <property type="entry name" value="DPM_DPG-synthase_like"/>
    <property type="match status" value="1"/>
</dbReference>
<evidence type="ECO:0000259" key="7">
    <source>
        <dbReference type="Pfam" id="PF00535"/>
    </source>
</evidence>
<evidence type="ECO:0000256" key="6">
    <source>
        <dbReference type="SAM" id="Phobius"/>
    </source>
</evidence>
<evidence type="ECO:0000256" key="3">
    <source>
        <dbReference type="ARBA" id="ARBA00022676"/>
    </source>
</evidence>
<keyword evidence="3" id="KW-0328">Glycosyltransferase</keyword>
<keyword evidence="9" id="KW-1185">Reference proteome</keyword>
<dbReference type="EMBL" id="QREL01000002">
    <property type="protein sequence ID" value="REE26534.1"/>
    <property type="molecule type" value="Genomic_DNA"/>
</dbReference>
<proteinExistence type="inferred from homology"/>
<organism evidence="8 9">
    <name type="scientific">Methanothermobacter defluvii</name>
    <dbReference type="NCBI Taxonomy" id="49339"/>
    <lineage>
        <taxon>Archaea</taxon>
        <taxon>Methanobacteriati</taxon>
        <taxon>Methanobacteriota</taxon>
        <taxon>Methanomada group</taxon>
        <taxon>Methanobacteria</taxon>
        <taxon>Methanobacteriales</taxon>
        <taxon>Methanobacteriaceae</taxon>
        <taxon>Methanothermobacter</taxon>
    </lineage>
</organism>
<evidence type="ECO:0000256" key="2">
    <source>
        <dbReference type="ARBA" id="ARBA00006739"/>
    </source>
</evidence>
<name>A0A371NDG7_9EURY</name>
<comment type="cofactor">
    <cofactor evidence="1">
        <name>Mg(2+)</name>
        <dbReference type="ChEBI" id="CHEBI:18420"/>
    </cofactor>
</comment>
<dbReference type="InterPro" id="IPR009010">
    <property type="entry name" value="Asp_de-COase-like_dom_sf"/>
</dbReference>
<evidence type="ECO:0000256" key="1">
    <source>
        <dbReference type="ARBA" id="ARBA00001946"/>
    </source>
</evidence>
<dbReference type="InterPro" id="IPR001173">
    <property type="entry name" value="Glyco_trans_2-like"/>
</dbReference>
<keyword evidence="6" id="KW-0812">Transmembrane</keyword>
<evidence type="ECO:0000256" key="4">
    <source>
        <dbReference type="ARBA" id="ARBA00022679"/>
    </source>
</evidence>
<evidence type="ECO:0000313" key="8">
    <source>
        <dbReference type="EMBL" id="REE26534.1"/>
    </source>
</evidence>
<dbReference type="InterPro" id="IPR029044">
    <property type="entry name" value="Nucleotide-diphossugar_trans"/>
</dbReference>
<keyword evidence="5" id="KW-0460">Magnesium</keyword>
<feature type="transmembrane region" description="Helical" evidence="6">
    <location>
        <begin position="281"/>
        <end position="302"/>
    </location>
</feature>
<protein>
    <submittedName>
        <fullName evidence="8">Glycosyltransferase involved in cell wall biosynthesis</fullName>
    </submittedName>
</protein>
<dbReference type="PANTHER" id="PTHR48090">
    <property type="entry name" value="UNDECAPRENYL-PHOSPHATE 4-DEOXY-4-FORMAMIDO-L-ARABINOSE TRANSFERASE-RELATED"/>
    <property type="match status" value="1"/>
</dbReference>
<sequence length="596" mass="66472">MAPSRRDHLQVFITVYKGILPIESYRVSEGVLMSWLILMVVFFLCAFRAVKDKSHTVSVVIPAFNEEKTVGRVIEAARKSDMVDEVIVVDDGSTDNTAGAAEEAGATVIRHTSNRGKGAALKTGFKHSRGDIVVFVDADLENMTTEKIERMIKPIITGRADLTKTRFRRKAGRVTELTAKPLLKFFFPEIKFEQPLSGQFAAKRSALEKMKFEEDYGVDVGIVLDADVLGLTVREVDIGSIHHDMASLKDLNVVANEVVRTIVDRALEYGRITMMDSMGKSIRMCILGLSLTTLGVFSIFFIRAIPAVLGVIISLTGFIMAVYYFLRLIRRSIYVFRRSAGKLQTVRSFIYMHFPILISALILIAMISTLLGAVEVDDGKISIEPTSGNLIIWKKSNENRTFDVRGPYRVDSALENENNSIRIPEEAINTLDLNYGDRIFLAGEAYTLNRTREGETNIMRIPSGARNALGLNVGDVIQDGNLRKVFSNVYALRNISDSNLTVYNGIIIQDDDSPGAEVRVYLDDRMVARTTGAMENGTYTVYVDGVAAGRIIFRGKDTDHRIYWGAHVIKIEVRSGAMDDMRFAKSSEGRFLNVWL</sequence>
<keyword evidence="4 8" id="KW-0808">Transferase</keyword>
<dbReference type="Pfam" id="PF00535">
    <property type="entry name" value="Glycos_transf_2"/>
    <property type="match status" value="1"/>
</dbReference>
<dbReference type="Gene3D" id="3.90.550.10">
    <property type="entry name" value="Spore Coat Polysaccharide Biosynthesis Protein SpsA, Chain A"/>
    <property type="match status" value="1"/>
</dbReference>
<feature type="domain" description="Glycosyltransferase 2-like" evidence="7">
    <location>
        <begin position="58"/>
        <end position="207"/>
    </location>
</feature>
<dbReference type="GO" id="GO:0016757">
    <property type="term" value="F:glycosyltransferase activity"/>
    <property type="evidence" value="ECO:0007669"/>
    <property type="project" value="UniProtKB-KW"/>
</dbReference>
<feature type="transmembrane region" description="Helical" evidence="6">
    <location>
        <begin position="308"/>
        <end position="329"/>
    </location>
</feature>